<organism evidence="1 2">
    <name type="scientific">Myodes glareolus</name>
    <name type="common">Bank vole</name>
    <name type="synonym">Clethrionomys glareolus</name>
    <dbReference type="NCBI Taxonomy" id="447135"/>
    <lineage>
        <taxon>Eukaryota</taxon>
        <taxon>Metazoa</taxon>
        <taxon>Chordata</taxon>
        <taxon>Craniata</taxon>
        <taxon>Vertebrata</taxon>
        <taxon>Euteleostomi</taxon>
        <taxon>Mammalia</taxon>
        <taxon>Eutheria</taxon>
        <taxon>Euarchontoglires</taxon>
        <taxon>Glires</taxon>
        <taxon>Rodentia</taxon>
        <taxon>Myomorpha</taxon>
        <taxon>Muroidea</taxon>
        <taxon>Cricetidae</taxon>
        <taxon>Arvicolinae</taxon>
        <taxon>Myodes</taxon>
    </lineage>
</organism>
<evidence type="ECO:0000313" key="2">
    <source>
        <dbReference type="Proteomes" id="UP001488838"/>
    </source>
</evidence>
<reference evidence="1 2" key="1">
    <citation type="journal article" date="2023" name="bioRxiv">
        <title>Conserved and derived expression patterns and positive selection on dental genes reveal complex evolutionary context of ever-growing rodent molars.</title>
        <authorList>
            <person name="Calamari Z.T."/>
            <person name="Song A."/>
            <person name="Cohen E."/>
            <person name="Akter M."/>
            <person name="Roy R.D."/>
            <person name="Hallikas O."/>
            <person name="Christensen M.M."/>
            <person name="Li P."/>
            <person name="Marangoni P."/>
            <person name="Jernvall J."/>
            <person name="Klein O.D."/>
        </authorList>
    </citation>
    <scope>NUCLEOTIDE SEQUENCE [LARGE SCALE GENOMIC DNA]</scope>
    <source>
        <strain evidence="1">V071</strain>
    </source>
</reference>
<keyword evidence="2" id="KW-1185">Reference proteome</keyword>
<comment type="caution">
    <text evidence="1">The sequence shown here is derived from an EMBL/GenBank/DDBJ whole genome shotgun (WGS) entry which is preliminary data.</text>
</comment>
<sequence>MPRPGPDFVQGLDVAELQQSGFCGTVLEVQLLSEESLSHVQCSKMEREESVAKDAGQQAIYSLFLKEKLKEEKQKEMADSPVNLSQVSHH</sequence>
<dbReference type="EMBL" id="JBBHLL010000218">
    <property type="protein sequence ID" value="KAK7809243.1"/>
    <property type="molecule type" value="Genomic_DNA"/>
</dbReference>
<accession>A0AAW0I4B5</accession>
<dbReference type="Proteomes" id="UP001488838">
    <property type="component" value="Unassembled WGS sequence"/>
</dbReference>
<dbReference type="AlphaFoldDB" id="A0AAW0I4B5"/>
<gene>
    <name evidence="1" type="ORF">U0070_025652</name>
</gene>
<feature type="non-terminal residue" evidence="1">
    <location>
        <position position="90"/>
    </location>
</feature>
<name>A0AAW0I4B5_MYOGA</name>
<protein>
    <submittedName>
        <fullName evidence="1">Uncharacterized protein</fullName>
    </submittedName>
</protein>
<evidence type="ECO:0000313" key="1">
    <source>
        <dbReference type="EMBL" id="KAK7809243.1"/>
    </source>
</evidence>
<proteinExistence type="predicted"/>